<dbReference type="PANTHER" id="PTHR10540">
    <property type="entry name" value="EUKARYOTIC TRANSLATION INITIATION FACTOR 3 SUBUNIT F-RELATED"/>
    <property type="match status" value="1"/>
</dbReference>
<comment type="subcellular location">
    <subcellularLocation>
        <location evidence="4">Cytoplasm</location>
    </subcellularLocation>
</comment>
<gene>
    <name evidence="6" type="ORF">GGX14DRAFT_554429</name>
</gene>
<comment type="function">
    <text evidence="4">Component of the eukaryotic translation initiation factor 3 (eIF-3) complex, which is involved in protein synthesis of a specialized repertoire of mRNAs and, together with other initiation factors, stimulates binding of mRNA and methionyl-tRNAi to the 40S ribosome. The eIF-3 complex specifically targets and initiates translation of a subset of mRNAs involved in cell proliferation.</text>
</comment>
<dbReference type="Pfam" id="PF01398">
    <property type="entry name" value="JAB"/>
    <property type="match status" value="1"/>
</dbReference>
<organism evidence="6 7">
    <name type="scientific">Mycena pura</name>
    <dbReference type="NCBI Taxonomy" id="153505"/>
    <lineage>
        <taxon>Eukaryota</taxon>
        <taxon>Fungi</taxon>
        <taxon>Dikarya</taxon>
        <taxon>Basidiomycota</taxon>
        <taxon>Agaricomycotina</taxon>
        <taxon>Agaricomycetes</taxon>
        <taxon>Agaricomycetidae</taxon>
        <taxon>Agaricales</taxon>
        <taxon>Marasmiineae</taxon>
        <taxon>Mycenaceae</taxon>
        <taxon>Mycena</taxon>
    </lineage>
</organism>
<evidence type="ECO:0000256" key="4">
    <source>
        <dbReference type="HAMAP-Rule" id="MF_03005"/>
    </source>
</evidence>
<evidence type="ECO:0000313" key="7">
    <source>
        <dbReference type="Proteomes" id="UP001219525"/>
    </source>
</evidence>
<comment type="similarity">
    <text evidence="4">Belongs to the eIF-3 subunit F family.</text>
</comment>
<dbReference type="GO" id="GO:0071541">
    <property type="term" value="C:eukaryotic translation initiation factor 3 complex, eIF3m"/>
    <property type="evidence" value="ECO:0007669"/>
    <property type="project" value="TreeGrafter"/>
</dbReference>
<dbReference type="GO" id="GO:0008237">
    <property type="term" value="F:metallopeptidase activity"/>
    <property type="evidence" value="ECO:0007669"/>
    <property type="project" value="InterPro"/>
</dbReference>
<dbReference type="GO" id="GO:0016282">
    <property type="term" value="C:eukaryotic 43S preinitiation complex"/>
    <property type="evidence" value="ECO:0007669"/>
    <property type="project" value="UniProtKB-UniRule"/>
</dbReference>
<dbReference type="AlphaFoldDB" id="A0AAD7E542"/>
<dbReference type="GO" id="GO:0031369">
    <property type="term" value="F:translation initiation factor binding"/>
    <property type="evidence" value="ECO:0007669"/>
    <property type="project" value="InterPro"/>
</dbReference>
<proteinExistence type="inferred from homology"/>
<comment type="caution">
    <text evidence="6">The sequence shown here is derived from an EMBL/GenBank/DDBJ whole genome shotgun (WGS) entry which is preliminary data.</text>
</comment>
<dbReference type="SMART" id="SM00232">
    <property type="entry name" value="JAB_MPN"/>
    <property type="match status" value="1"/>
</dbReference>
<evidence type="ECO:0000256" key="1">
    <source>
        <dbReference type="ARBA" id="ARBA00022490"/>
    </source>
</evidence>
<accession>A0AAD7E542</accession>
<dbReference type="Proteomes" id="UP001219525">
    <property type="component" value="Unassembled WGS sequence"/>
</dbReference>
<dbReference type="InterPro" id="IPR024969">
    <property type="entry name" value="EIF3F/CSN6-like_C"/>
</dbReference>
<dbReference type="EMBL" id="JARJCW010000002">
    <property type="protein sequence ID" value="KAJ7228332.1"/>
    <property type="molecule type" value="Genomic_DNA"/>
</dbReference>
<dbReference type="HAMAP" id="MF_03005">
    <property type="entry name" value="eIF3f"/>
    <property type="match status" value="1"/>
</dbReference>
<dbReference type="PROSITE" id="PS50249">
    <property type="entry name" value="MPN"/>
    <property type="match status" value="1"/>
</dbReference>
<keyword evidence="2 4" id="KW-0396">Initiation factor</keyword>
<dbReference type="InterPro" id="IPR027531">
    <property type="entry name" value="eIF3f"/>
</dbReference>
<keyword evidence="7" id="KW-1185">Reference proteome</keyword>
<dbReference type="InterPro" id="IPR037518">
    <property type="entry name" value="MPN"/>
</dbReference>
<dbReference type="GO" id="GO:0006508">
    <property type="term" value="P:proteolysis"/>
    <property type="evidence" value="ECO:0007669"/>
    <property type="project" value="UniProtKB-KW"/>
</dbReference>
<evidence type="ECO:0000313" key="6">
    <source>
        <dbReference type="EMBL" id="KAJ7228332.1"/>
    </source>
</evidence>
<dbReference type="CDD" id="cd08064">
    <property type="entry name" value="MPN_eIF3f"/>
    <property type="match status" value="1"/>
</dbReference>
<dbReference type="Pfam" id="PF13012">
    <property type="entry name" value="MitMem_reg"/>
    <property type="match status" value="1"/>
</dbReference>
<name>A0AAD7E542_9AGAR</name>
<feature type="domain" description="MPN" evidence="5">
    <location>
        <begin position="27"/>
        <end position="161"/>
    </location>
</feature>
<evidence type="ECO:0000259" key="5">
    <source>
        <dbReference type="PROSITE" id="PS50249"/>
    </source>
</evidence>
<reference evidence="6" key="1">
    <citation type="submission" date="2023-03" db="EMBL/GenBank/DDBJ databases">
        <title>Massive genome expansion in bonnet fungi (Mycena s.s.) driven by repeated elements and novel gene families across ecological guilds.</title>
        <authorList>
            <consortium name="Lawrence Berkeley National Laboratory"/>
            <person name="Harder C.B."/>
            <person name="Miyauchi S."/>
            <person name="Viragh M."/>
            <person name="Kuo A."/>
            <person name="Thoen E."/>
            <person name="Andreopoulos B."/>
            <person name="Lu D."/>
            <person name="Skrede I."/>
            <person name="Drula E."/>
            <person name="Henrissat B."/>
            <person name="Morin E."/>
            <person name="Kohler A."/>
            <person name="Barry K."/>
            <person name="LaButti K."/>
            <person name="Morin E."/>
            <person name="Salamov A."/>
            <person name="Lipzen A."/>
            <person name="Mereny Z."/>
            <person name="Hegedus B."/>
            <person name="Baldrian P."/>
            <person name="Stursova M."/>
            <person name="Weitz H."/>
            <person name="Taylor A."/>
            <person name="Grigoriev I.V."/>
            <person name="Nagy L.G."/>
            <person name="Martin F."/>
            <person name="Kauserud H."/>
        </authorList>
    </citation>
    <scope>NUCLEOTIDE SEQUENCE</scope>
    <source>
        <strain evidence="6">9144</strain>
    </source>
</reference>
<keyword evidence="6" id="KW-0378">Hydrolase</keyword>
<keyword evidence="3 4" id="KW-0648">Protein biosynthesis</keyword>
<sequence length="298" mass="31950">MALGGSSAVHVQSTLATSSTPRTPSTVTIHPSALFSILDHYLRRADDQPRVIGTLLGTRASDGTVHVRASFAVLHSETDEQVAVDMEYHRTMYELHSRVAPKETIVGWYSTGSNLNTYSALIQNFYSQETAPQPAIHVALNTGAEEDVAAGVQAFVSSPVGVFPKPENCIFTPVAVRLQFDDAERTGLDLLTQTALSPDATSAQPVTTLASLDAALTTVSQMIDRVLAYVRRVLAGEVPGDKALGRYLMDTLGISPFGEKGGEDKTFNAALQDTLMISYLANLIRAQAEVSSRLALVT</sequence>
<keyword evidence="6" id="KW-0645">Protease</keyword>
<evidence type="ECO:0000256" key="2">
    <source>
        <dbReference type="ARBA" id="ARBA00022540"/>
    </source>
</evidence>
<evidence type="ECO:0000256" key="3">
    <source>
        <dbReference type="ARBA" id="ARBA00022917"/>
    </source>
</evidence>
<dbReference type="GO" id="GO:0003743">
    <property type="term" value="F:translation initiation factor activity"/>
    <property type="evidence" value="ECO:0007669"/>
    <property type="project" value="UniProtKB-UniRule"/>
</dbReference>
<dbReference type="PANTHER" id="PTHR10540:SF6">
    <property type="entry name" value="EUKARYOTIC TRANSLATION INITIATION FACTOR 3 SUBUNIT F"/>
    <property type="match status" value="1"/>
</dbReference>
<dbReference type="GO" id="GO:0001732">
    <property type="term" value="P:formation of cytoplasmic translation initiation complex"/>
    <property type="evidence" value="ECO:0007669"/>
    <property type="project" value="UniProtKB-UniRule"/>
</dbReference>
<protein>
    <recommendedName>
        <fullName evidence="4">Eukaryotic translation initiation factor 3 subunit F</fullName>
        <shortName evidence="4">eIF3f</shortName>
    </recommendedName>
</protein>
<comment type="subunit">
    <text evidence="4">Component of the eukaryotic translation initiation factor 3 (eIF-3) complex.</text>
</comment>
<keyword evidence="1 4" id="KW-0963">Cytoplasm</keyword>
<dbReference type="GO" id="GO:0033290">
    <property type="term" value="C:eukaryotic 48S preinitiation complex"/>
    <property type="evidence" value="ECO:0007669"/>
    <property type="project" value="UniProtKB-UniRule"/>
</dbReference>
<dbReference type="Gene3D" id="3.40.140.10">
    <property type="entry name" value="Cytidine Deaminase, domain 2"/>
    <property type="match status" value="1"/>
</dbReference>
<dbReference type="InterPro" id="IPR000555">
    <property type="entry name" value="JAMM/MPN+_dom"/>
</dbReference>